<dbReference type="STRING" id="904291.A7J15_11380"/>
<comment type="subcellular location">
    <subcellularLocation>
        <location evidence="1">Cell membrane</location>
        <topology evidence="1">Multi-pass membrane protein</topology>
    </subcellularLocation>
</comment>
<accession>A0A1B9NIZ0</accession>
<keyword evidence="7" id="KW-0282">Flagellum</keyword>
<comment type="caution">
    <text evidence="7">The sequence shown here is derived from an EMBL/GenBank/DDBJ whole genome shotgun (WGS) entry which is preliminary data.</text>
</comment>
<keyword evidence="5" id="KW-1133">Transmembrane helix</keyword>
<evidence type="ECO:0000256" key="5">
    <source>
        <dbReference type="ARBA" id="ARBA00022989"/>
    </source>
</evidence>
<dbReference type="PRINTS" id="PR00953">
    <property type="entry name" value="TYPE3IMRPROT"/>
</dbReference>
<keyword evidence="6" id="KW-0472">Membrane</keyword>
<keyword evidence="4" id="KW-0812">Transmembrane</keyword>
<dbReference type="Pfam" id="PF01311">
    <property type="entry name" value="Bac_export_1"/>
    <property type="match status" value="1"/>
</dbReference>
<gene>
    <name evidence="7" type="ORF">A7J15_11380</name>
</gene>
<reference evidence="7 8" key="1">
    <citation type="submission" date="2016-05" db="EMBL/GenBank/DDBJ databases">
        <authorList>
            <person name="Lavstsen T."/>
            <person name="Jespersen J.S."/>
        </authorList>
    </citation>
    <scope>NUCLEOTIDE SEQUENCE [LARGE SCALE GENOMIC DNA]</scope>
    <source>
        <strain evidence="7 8">YLB-01</strain>
    </source>
</reference>
<dbReference type="PANTHER" id="PTHR30065:SF1">
    <property type="entry name" value="SURFACE PRESENTATION OF ANTIGENS PROTEIN SPAR"/>
    <property type="match status" value="1"/>
</dbReference>
<dbReference type="AlphaFoldDB" id="A0A1B9NIZ0"/>
<evidence type="ECO:0000256" key="1">
    <source>
        <dbReference type="ARBA" id="ARBA00004651"/>
    </source>
</evidence>
<dbReference type="RefSeq" id="WP_067028059.1">
    <property type="nucleotide sequence ID" value="NZ_JRNY01000010.1"/>
</dbReference>
<proteinExistence type="inferred from homology"/>
<comment type="similarity">
    <text evidence="2">Belongs to the FliR/MopE/SpaR family.</text>
</comment>
<dbReference type="PANTHER" id="PTHR30065">
    <property type="entry name" value="FLAGELLAR BIOSYNTHETIC PROTEIN FLIR"/>
    <property type="match status" value="1"/>
</dbReference>
<evidence type="ECO:0000256" key="3">
    <source>
        <dbReference type="ARBA" id="ARBA00022475"/>
    </source>
</evidence>
<evidence type="ECO:0000256" key="2">
    <source>
        <dbReference type="ARBA" id="ARBA00009772"/>
    </source>
</evidence>
<evidence type="ECO:0000313" key="7">
    <source>
        <dbReference type="EMBL" id="OCG76577.1"/>
    </source>
</evidence>
<keyword evidence="3" id="KW-1003">Cell membrane</keyword>
<name>A0A1B9NIZ0_9MICO</name>
<evidence type="ECO:0000256" key="4">
    <source>
        <dbReference type="ARBA" id="ARBA00022692"/>
    </source>
</evidence>
<evidence type="ECO:0000256" key="6">
    <source>
        <dbReference type="ARBA" id="ARBA00023136"/>
    </source>
</evidence>
<keyword evidence="8" id="KW-1185">Reference proteome</keyword>
<dbReference type="Proteomes" id="UP000093355">
    <property type="component" value="Unassembled WGS sequence"/>
</dbReference>
<keyword evidence="7" id="KW-0966">Cell projection</keyword>
<dbReference type="GO" id="GO:0006605">
    <property type="term" value="P:protein targeting"/>
    <property type="evidence" value="ECO:0007669"/>
    <property type="project" value="InterPro"/>
</dbReference>
<dbReference type="InterPro" id="IPR002010">
    <property type="entry name" value="T3SS_IM_R"/>
</dbReference>
<protein>
    <submittedName>
        <fullName evidence="7">Flagellar biosynthetic protein FliR</fullName>
    </submittedName>
</protein>
<sequence length="253" mass="25882">MNIPVDLAWLEATMLAAVRITAFLMIAPPFSHGAIPARVKAMLGIGLSLAIGTAVAPDYTPLETAGFFGALVLQLVTGALLGLLVLAVFSAVQAAGSLIDVFGGFQLAQAFDPQSMINGAQFTRLFQMTAIVLLFASDGYQLIIAGLARSFDAVPVDGVFQIAGPAELLTGVAGQLMLAAVQIAGPLVLVLFLADAGLGLVTRVAPALNAFALGFPLKIMLTLVLAGVVFLPLPGIVDALVRQALSLMGGVGS</sequence>
<dbReference type="GO" id="GO:0005886">
    <property type="term" value="C:plasma membrane"/>
    <property type="evidence" value="ECO:0007669"/>
    <property type="project" value="UniProtKB-SubCell"/>
</dbReference>
<keyword evidence="7" id="KW-0969">Cilium</keyword>
<dbReference type="OrthoDB" id="9807748at2"/>
<dbReference type="EMBL" id="LXMD01000001">
    <property type="protein sequence ID" value="OCG76577.1"/>
    <property type="molecule type" value="Genomic_DNA"/>
</dbReference>
<organism evidence="7 8">
    <name type="scientific">Microbacterium sediminis</name>
    <dbReference type="NCBI Taxonomy" id="904291"/>
    <lineage>
        <taxon>Bacteria</taxon>
        <taxon>Bacillati</taxon>
        <taxon>Actinomycetota</taxon>
        <taxon>Actinomycetes</taxon>
        <taxon>Micrococcales</taxon>
        <taxon>Microbacteriaceae</taxon>
        <taxon>Microbacterium</taxon>
    </lineage>
</organism>
<evidence type="ECO:0000313" key="8">
    <source>
        <dbReference type="Proteomes" id="UP000093355"/>
    </source>
</evidence>